<gene>
    <name evidence="1" type="ORF">O181_087119</name>
</gene>
<keyword evidence="2" id="KW-1185">Reference proteome</keyword>
<dbReference type="AlphaFoldDB" id="A0A9Q3IP52"/>
<reference evidence="1" key="1">
    <citation type="submission" date="2021-03" db="EMBL/GenBank/DDBJ databases">
        <title>Draft genome sequence of rust myrtle Austropuccinia psidii MF-1, a brazilian biotype.</title>
        <authorList>
            <person name="Quecine M.C."/>
            <person name="Pachon D.M.R."/>
            <person name="Bonatelli M.L."/>
            <person name="Correr F.H."/>
            <person name="Franceschini L.M."/>
            <person name="Leite T.F."/>
            <person name="Margarido G.R.A."/>
            <person name="Almeida C.A."/>
            <person name="Ferrarezi J.A."/>
            <person name="Labate C.A."/>
        </authorList>
    </citation>
    <scope>NUCLEOTIDE SEQUENCE</scope>
    <source>
        <strain evidence="1">MF-1</strain>
    </source>
</reference>
<name>A0A9Q3IP52_9BASI</name>
<protein>
    <submittedName>
        <fullName evidence="1">Uncharacterized protein</fullName>
    </submittedName>
</protein>
<comment type="caution">
    <text evidence="1">The sequence shown here is derived from an EMBL/GenBank/DDBJ whole genome shotgun (WGS) entry which is preliminary data.</text>
</comment>
<sequence length="135" mass="14763">MPQVSSSRVETYLQKRYPLSSTNYKSAIIKNDTALNETTTWTRCNSWTFNNSIGLCNNKPATTCGFTSGKKLDLSQLVGHVNNCPSIKGNTTCIAYKTVCTLKPNQKPIKCGKLLVPVLCDLDAKSPSPTKNSKS</sequence>
<proteinExistence type="predicted"/>
<dbReference type="EMBL" id="AVOT02052497">
    <property type="protein sequence ID" value="MBW0547404.1"/>
    <property type="molecule type" value="Genomic_DNA"/>
</dbReference>
<dbReference type="Proteomes" id="UP000765509">
    <property type="component" value="Unassembled WGS sequence"/>
</dbReference>
<evidence type="ECO:0000313" key="1">
    <source>
        <dbReference type="EMBL" id="MBW0547404.1"/>
    </source>
</evidence>
<organism evidence="1 2">
    <name type="scientific">Austropuccinia psidii MF-1</name>
    <dbReference type="NCBI Taxonomy" id="1389203"/>
    <lineage>
        <taxon>Eukaryota</taxon>
        <taxon>Fungi</taxon>
        <taxon>Dikarya</taxon>
        <taxon>Basidiomycota</taxon>
        <taxon>Pucciniomycotina</taxon>
        <taxon>Pucciniomycetes</taxon>
        <taxon>Pucciniales</taxon>
        <taxon>Sphaerophragmiaceae</taxon>
        <taxon>Austropuccinia</taxon>
    </lineage>
</organism>
<evidence type="ECO:0000313" key="2">
    <source>
        <dbReference type="Proteomes" id="UP000765509"/>
    </source>
</evidence>
<accession>A0A9Q3IP52</accession>